<proteinExistence type="predicted"/>
<evidence type="ECO:0000313" key="2">
    <source>
        <dbReference type="EMBL" id="BCR87779.1"/>
    </source>
</evidence>
<feature type="compositionally biased region" description="Basic and acidic residues" evidence="1">
    <location>
        <begin position="121"/>
        <end position="131"/>
    </location>
</feature>
<sequence length="230" mass="25831">MLQSKAGQDEDLGLLPPDWEQMITLKDRPHNLDRNDKATTTCMNHRAVMSIASGLRACFLEATDRNFNTKTESVVCVEASKAEPEKNSQWKLNVCEHNPTNESEHTESCDEKENEVDDEKEVEKRNDGKEEGGEDKENEESGESEEHGDEISKHDIKAFIYLTKASLQRRRLFITKGGWTGLSSEDTRQGDVVTILVGGDMPFIVRGDDQEMSDVSKGKQRDGTRVALNS</sequence>
<keyword evidence="3" id="KW-1185">Reference proteome</keyword>
<gene>
    <name evidence="2" type="ORF">ACHE_40343S</name>
</gene>
<dbReference type="KEGG" id="ache:ACHE_40343S"/>
<feature type="compositionally biased region" description="Basic and acidic residues" evidence="1">
    <location>
        <begin position="209"/>
        <end position="224"/>
    </location>
</feature>
<dbReference type="Proteomes" id="UP000637239">
    <property type="component" value="Chromosome 4"/>
</dbReference>
<evidence type="ECO:0000313" key="3">
    <source>
        <dbReference type="Proteomes" id="UP000637239"/>
    </source>
</evidence>
<feature type="region of interest" description="Disordered" evidence="1">
    <location>
        <begin position="209"/>
        <end position="230"/>
    </location>
</feature>
<feature type="compositionally biased region" description="Basic and acidic residues" evidence="1">
    <location>
        <begin position="102"/>
        <end position="111"/>
    </location>
</feature>
<feature type="compositionally biased region" description="Acidic residues" evidence="1">
    <location>
        <begin position="132"/>
        <end position="148"/>
    </location>
</feature>
<dbReference type="RefSeq" id="XP_043136301.1">
    <property type="nucleotide sequence ID" value="XM_043278532.1"/>
</dbReference>
<accession>A0A7R7VNE3</accession>
<dbReference type="GeneID" id="66982138"/>
<reference evidence="2" key="2">
    <citation type="submission" date="2021-02" db="EMBL/GenBank/DDBJ databases">
        <title>Aspergillus chevalieri M1 genome sequence.</title>
        <authorList>
            <person name="Kadooka C."/>
            <person name="Mori K."/>
            <person name="Futagami T."/>
        </authorList>
    </citation>
    <scope>NUCLEOTIDE SEQUENCE</scope>
    <source>
        <strain evidence="2">M1</strain>
    </source>
</reference>
<reference evidence="2" key="1">
    <citation type="submission" date="2021-01" db="EMBL/GenBank/DDBJ databases">
        <authorList>
            <consortium name="Aspergillus chevalieri M1 genome sequencing consortium"/>
            <person name="Kazuki M."/>
            <person name="Futagami T."/>
        </authorList>
    </citation>
    <scope>NUCLEOTIDE SEQUENCE</scope>
    <source>
        <strain evidence="2">M1</strain>
    </source>
</reference>
<protein>
    <submittedName>
        <fullName evidence="2">Uncharacterized protein</fullName>
    </submittedName>
</protein>
<dbReference type="EMBL" id="AP024419">
    <property type="protein sequence ID" value="BCR87779.1"/>
    <property type="molecule type" value="Genomic_DNA"/>
</dbReference>
<organism evidence="2 3">
    <name type="scientific">Aspergillus chevalieri</name>
    <name type="common">Eurotium chevalieri</name>
    <dbReference type="NCBI Taxonomy" id="182096"/>
    <lineage>
        <taxon>Eukaryota</taxon>
        <taxon>Fungi</taxon>
        <taxon>Dikarya</taxon>
        <taxon>Ascomycota</taxon>
        <taxon>Pezizomycotina</taxon>
        <taxon>Eurotiomycetes</taxon>
        <taxon>Eurotiomycetidae</taxon>
        <taxon>Eurotiales</taxon>
        <taxon>Aspergillaceae</taxon>
        <taxon>Aspergillus</taxon>
        <taxon>Aspergillus subgen. Aspergillus</taxon>
    </lineage>
</organism>
<dbReference type="AlphaFoldDB" id="A0A7R7VNE3"/>
<dbReference type="Pfam" id="PF26639">
    <property type="entry name" value="Het-6_barrel"/>
    <property type="match status" value="1"/>
</dbReference>
<name>A0A7R7VNE3_ASPCH</name>
<feature type="region of interest" description="Disordered" evidence="1">
    <location>
        <begin position="90"/>
        <end position="151"/>
    </location>
</feature>
<evidence type="ECO:0000256" key="1">
    <source>
        <dbReference type="SAM" id="MobiDB-lite"/>
    </source>
</evidence>